<sequence length="275" mass="30373">MGTITVIALVGVGIYLGLLLLLYGMQSRLIHLPGVPGRELIATPAEIGLDWDDVSLQTEDGVQLHGWYLPGPDNARHTVLFFHGNAGNISHRLDSLEIFHDLGAAVLIIDYRGYGRSEGSPSETGLYRDGRAAWEHLVDERDVSPEEIIAFGRSLGAAVAARVATERDVGGVILESAFTSAPDRAAELYPIFPVRQLARIQYPTREFVQDLQAPVLVVHSPDDEIIPFHHGEAIYEAAPEPKTFLRIQGDHNTGFMRSGETYTDGLRDWLRTLER</sequence>
<reference evidence="3 4" key="1">
    <citation type="submission" date="2016-10" db="EMBL/GenBank/DDBJ databases">
        <authorList>
            <person name="de Groot N.N."/>
        </authorList>
    </citation>
    <scope>NUCLEOTIDE SEQUENCE [LARGE SCALE GENOMIC DNA]</scope>
    <source>
        <strain evidence="3 4">CGMCC 1.6291</strain>
    </source>
</reference>
<dbReference type="OrthoDB" id="9798884at2"/>
<dbReference type="InterPro" id="IPR022742">
    <property type="entry name" value="Hydrolase_4"/>
</dbReference>
<dbReference type="SUPFAM" id="SSF53474">
    <property type="entry name" value="alpha/beta-Hydrolases"/>
    <property type="match status" value="1"/>
</dbReference>
<dbReference type="Proteomes" id="UP000199657">
    <property type="component" value="Unassembled WGS sequence"/>
</dbReference>
<dbReference type="RefSeq" id="WP_091646008.1">
    <property type="nucleotide sequence ID" value="NZ_FOEG01000012.1"/>
</dbReference>
<evidence type="ECO:0000313" key="4">
    <source>
        <dbReference type="Proteomes" id="UP000199657"/>
    </source>
</evidence>
<dbReference type="InterPro" id="IPR029058">
    <property type="entry name" value="AB_hydrolase_fold"/>
</dbReference>
<organism evidence="3 4">
    <name type="scientific">Aquisalimonas asiatica</name>
    <dbReference type="NCBI Taxonomy" id="406100"/>
    <lineage>
        <taxon>Bacteria</taxon>
        <taxon>Pseudomonadati</taxon>
        <taxon>Pseudomonadota</taxon>
        <taxon>Gammaproteobacteria</taxon>
        <taxon>Chromatiales</taxon>
        <taxon>Ectothiorhodospiraceae</taxon>
        <taxon>Aquisalimonas</taxon>
    </lineage>
</organism>
<keyword evidence="1" id="KW-1133">Transmembrane helix</keyword>
<dbReference type="EMBL" id="FOEG01000012">
    <property type="protein sequence ID" value="SEP14113.1"/>
    <property type="molecule type" value="Genomic_DNA"/>
</dbReference>
<name>A0A1H8VFP2_9GAMM</name>
<proteinExistence type="predicted"/>
<evidence type="ECO:0000259" key="2">
    <source>
        <dbReference type="Pfam" id="PF12146"/>
    </source>
</evidence>
<accession>A0A1H8VFP2</accession>
<feature type="transmembrane region" description="Helical" evidence="1">
    <location>
        <begin position="6"/>
        <end position="23"/>
    </location>
</feature>
<evidence type="ECO:0000313" key="3">
    <source>
        <dbReference type="EMBL" id="SEP14113.1"/>
    </source>
</evidence>
<keyword evidence="1" id="KW-0812">Transmembrane</keyword>
<keyword evidence="1" id="KW-0472">Membrane</keyword>
<dbReference type="Gene3D" id="3.40.50.1820">
    <property type="entry name" value="alpha/beta hydrolase"/>
    <property type="match status" value="1"/>
</dbReference>
<keyword evidence="4" id="KW-1185">Reference proteome</keyword>
<dbReference type="STRING" id="406100.SAMN04488052_11223"/>
<dbReference type="AlphaFoldDB" id="A0A1H8VFP2"/>
<evidence type="ECO:0000256" key="1">
    <source>
        <dbReference type="SAM" id="Phobius"/>
    </source>
</evidence>
<dbReference type="PANTHER" id="PTHR12277:SF81">
    <property type="entry name" value="PROTEIN ABHD13"/>
    <property type="match status" value="1"/>
</dbReference>
<dbReference type="PANTHER" id="PTHR12277">
    <property type="entry name" value="ALPHA/BETA HYDROLASE DOMAIN-CONTAINING PROTEIN"/>
    <property type="match status" value="1"/>
</dbReference>
<feature type="domain" description="Serine aminopeptidase S33" evidence="2">
    <location>
        <begin position="74"/>
        <end position="185"/>
    </location>
</feature>
<dbReference type="Pfam" id="PF12146">
    <property type="entry name" value="Hydrolase_4"/>
    <property type="match status" value="1"/>
</dbReference>
<gene>
    <name evidence="3" type="ORF">SAMN04488052_11223</name>
</gene>
<protein>
    <recommendedName>
        <fullName evidence="2">Serine aminopeptidase S33 domain-containing protein</fullName>
    </recommendedName>
</protein>